<dbReference type="InterPro" id="IPR036318">
    <property type="entry name" value="FAD-bd_PCMH-like_sf"/>
</dbReference>
<evidence type="ECO:0000313" key="8">
    <source>
        <dbReference type="Proteomes" id="UP000758603"/>
    </source>
</evidence>
<evidence type="ECO:0000313" key="7">
    <source>
        <dbReference type="EMBL" id="KAH6656922.1"/>
    </source>
</evidence>
<dbReference type="Proteomes" id="UP000758603">
    <property type="component" value="Unassembled WGS sequence"/>
</dbReference>
<evidence type="ECO:0000256" key="2">
    <source>
        <dbReference type="ARBA" id="ARBA00022630"/>
    </source>
</evidence>
<organism evidence="7 8">
    <name type="scientific">Truncatella angustata</name>
    <dbReference type="NCBI Taxonomy" id="152316"/>
    <lineage>
        <taxon>Eukaryota</taxon>
        <taxon>Fungi</taxon>
        <taxon>Dikarya</taxon>
        <taxon>Ascomycota</taxon>
        <taxon>Pezizomycotina</taxon>
        <taxon>Sordariomycetes</taxon>
        <taxon>Xylariomycetidae</taxon>
        <taxon>Amphisphaeriales</taxon>
        <taxon>Sporocadaceae</taxon>
        <taxon>Truncatella</taxon>
    </lineage>
</organism>
<dbReference type="OrthoDB" id="2151789at2759"/>
<gene>
    <name evidence="7" type="ORF">BKA67DRAFT_553646</name>
</gene>
<dbReference type="InterPro" id="IPR016169">
    <property type="entry name" value="FAD-bd_PCMH_sub2"/>
</dbReference>
<dbReference type="Pfam" id="PF01565">
    <property type="entry name" value="FAD_binding_4"/>
    <property type="match status" value="1"/>
</dbReference>
<dbReference type="InterPro" id="IPR050416">
    <property type="entry name" value="FAD-linked_Oxidoreductase"/>
</dbReference>
<dbReference type="InterPro" id="IPR006094">
    <property type="entry name" value="Oxid_FAD_bind_N"/>
</dbReference>
<feature type="chain" id="PRO_5040197992" evidence="5">
    <location>
        <begin position="16"/>
        <end position="500"/>
    </location>
</feature>
<evidence type="ECO:0000256" key="3">
    <source>
        <dbReference type="ARBA" id="ARBA00022827"/>
    </source>
</evidence>
<protein>
    <submittedName>
        <fullName evidence="7">FAD binding domain protein</fullName>
    </submittedName>
</protein>
<dbReference type="AlphaFoldDB" id="A0A9P8UR37"/>
<comment type="caution">
    <text evidence="7">The sequence shown here is derived from an EMBL/GenBank/DDBJ whole genome shotgun (WGS) entry which is preliminary data.</text>
</comment>
<dbReference type="EMBL" id="JAGPXC010000002">
    <property type="protein sequence ID" value="KAH6656922.1"/>
    <property type="molecule type" value="Genomic_DNA"/>
</dbReference>
<keyword evidence="4" id="KW-0560">Oxidoreductase</keyword>
<feature type="domain" description="FAD-binding PCMH-type" evidence="6">
    <location>
        <begin position="68"/>
        <end position="239"/>
    </location>
</feature>
<sequence length="500" mass="54580">MLVLTLSLVAHLATASCTTNVSEIPVTTLSEGALCACHQLSNTYGNLTLFGNSSGYVERSTDFWDIRSDLLPECIFLPNDKDQVAHAVSTFASCGAQFAMRGGGHMNFPGSNNIDGGVLLALSNLNTVKVSQDNSTVEVGPGNRWVDVYEALSPHGLYTVGGRLKTIGVAGLELIGGFHYFNNKYGMAMDNVVSYDVVLGNGTQVVANSTSNPDLFWALKGGANNFGVVTKFTLKTYPIPLVSTTAQIHNESAVPDFIAATTAFARHDDPDIAAGAVINISLNFTTGALTTLLLGVQESTESPPSKFADFSDIPAISSTSAVLPPVEWHSQFETPNQMFRVQFAHRTMKPDTEQLQRIYQDWRSKIEILSDVEGLFATFVMNPLPKSALSVAKNNGVGNVWGLDDDESWILWQVVNTWDNAKDDLRVTNFARSFIDYWHQDNQDKGLSSEFIYMGDAAEFQDPFPGMPLKNVNRMKSIRAAYDPLGTFTRLNWGGFKLSP</sequence>
<accession>A0A9P8UR37</accession>
<reference evidence="7" key="1">
    <citation type="journal article" date="2021" name="Nat. Commun.">
        <title>Genetic determinants of endophytism in the Arabidopsis root mycobiome.</title>
        <authorList>
            <person name="Mesny F."/>
            <person name="Miyauchi S."/>
            <person name="Thiergart T."/>
            <person name="Pickel B."/>
            <person name="Atanasova L."/>
            <person name="Karlsson M."/>
            <person name="Huettel B."/>
            <person name="Barry K.W."/>
            <person name="Haridas S."/>
            <person name="Chen C."/>
            <person name="Bauer D."/>
            <person name="Andreopoulos W."/>
            <person name="Pangilinan J."/>
            <person name="LaButti K."/>
            <person name="Riley R."/>
            <person name="Lipzen A."/>
            <person name="Clum A."/>
            <person name="Drula E."/>
            <person name="Henrissat B."/>
            <person name="Kohler A."/>
            <person name="Grigoriev I.V."/>
            <person name="Martin F.M."/>
            <person name="Hacquard S."/>
        </authorList>
    </citation>
    <scope>NUCLEOTIDE SEQUENCE</scope>
    <source>
        <strain evidence="7">MPI-SDFR-AT-0073</strain>
    </source>
</reference>
<evidence type="ECO:0000259" key="6">
    <source>
        <dbReference type="PROSITE" id="PS51387"/>
    </source>
</evidence>
<dbReference type="GeneID" id="70130816"/>
<keyword evidence="3" id="KW-0274">FAD</keyword>
<dbReference type="PANTHER" id="PTHR42973">
    <property type="entry name" value="BINDING OXIDOREDUCTASE, PUTATIVE (AFU_ORTHOLOGUE AFUA_1G17690)-RELATED"/>
    <property type="match status" value="1"/>
</dbReference>
<feature type="signal peptide" evidence="5">
    <location>
        <begin position="1"/>
        <end position="15"/>
    </location>
</feature>
<evidence type="ECO:0000256" key="5">
    <source>
        <dbReference type="SAM" id="SignalP"/>
    </source>
</evidence>
<dbReference type="Gene3D" id="3.30.465.10">
    <property type="match status" value="1"/>
</dbReference>
<dbReference type="GO" id="GO:0071949">
    <property type="term" value="F:FAD binding"/>
    <property type="evidence" value="ECO:0007669"/>
    <property type="project" value="InterPro"/>
</dbReference>
<name>A0A9P8UR37_9PEZI</name>
<dbReference type="PROSITE" id="PS51387">
    <property type="entry name" value="FAD_PCMH"/>
    <property type="match status" value="1"/>
</dbReference>
<keyword evidence="5" id="KW-0732">Signal</keyword>
<dbReference type="PANTHER" id="PTHR42973:SF53">
    <property type="entry name" value="FAD-BINDING PCMH-TYPE DOMAIN-CONTAINING PROTEIN-RELATED"/>
    <property type="match status" value="1"/>
</dbReference>
<keyword evidence="2" id="KW-0285">Flavoprotein</keyword>
<evidence type="ECO:0000256" key="4">
    <source>
        <dbReference type="ARBA" id="ARBA00023002"/>
    </source>
</evidence>
<dbReference type="InterPro" id="IPR016166">
    <property type="entry name" value="FAD-bd_PCMH"/>
</dbReference>
<evidence type="ECO:0000256" key="1">
    <source>
        <dbReference type="ARBA" id="ARBA00005466"/>
    </source>
</evidence>
<comment type="similarity">
    <text evidence="1">Belongs to the oxygen-dependent FAD-linked oxidoreductase family.</text>
</comment>
<dbReference type="SUPFAM" id="SSF56176">
    <property type="entry name" value="FAD-binding/transporter-associated domain-like"/>
    <property type="match status" value="1"/>
</dbReference>
<dbReference type="RefSeq" id="XP_045961156.1">
    <property type="nucleotide sequence ID" value="XM_046101924.1"/>
</dbReference>
<proteinExistence type="inferred from homology"/>
<dbReference type="GO" id="GO:0016491">
    <property type="term" value="F:oxidoreductase activity"/>
    <property type="evidence" value="ECO:0007669"/>
    <property type="project" value="UniProtKB-KW"/>
</dbReference>
<keyword evidence="8" id="KW-1185">Reference proteome</keyword>